<dbReference type="Gene3D" id="1.20.144.10">
    <property type="entry name" value="Phosphatidic acid phosphatase type 2/haloperoxidase"/>
    <property type="match status" value="1"/>
</dbReference>
<keyword evidence="1" id="KW-0472">Membrane</keyword>
<feature type="transmembrane region" description="Helical" evidence="1">
    <location>
        <begin position="20"/>
        <end position="41"/>
    </location>
</feature>
<evidence type="ECO:0000256" key="1">
    <source>
        <dbReference type="SAM" id="Phobius"/>
    </source>
</evidence>
<proteinExistence type="predicted"/>
<sequence length="180" mass="21108">MNADILFTIWLSEYKFFEPFFQIISTRLFSFSLLFLFSIYFFIKKKFWIFVFIILAILVGDFLGAFLKEILSEERPCFGINGKLLISEGILERLCGEQKTGMPSNHALNFFLFTSLFFLIERNLLITSFLILISILVGLSRVFLIKHFLSQVIMGSAIGLIFGILFYEIYKRIIKKWTFQ</sequence>
<evidence type="ECO:0000313" key="3">
    <source>
        <dbReference type="EMBL" id="ALS56215.1"/>
    </source>
</evidence>
<dbReference type="AlphaFoldDB" id="A0A0U2N696"/>
<dbReference type="PANTHER" id="PTHR14969:SF13">
    <property type="entry name" value="AT30094P"/>
    <property type="match status" value="1"/>
</dbReference>
<dbReference type="InterPro" id="IPR000326">
    <property type="entry name" value="PAP2/HPO"/>
</dbReference>
<evidence type="ECO:0000259" key="2">
    <source>
        <dbReference type="SMART" id="SM00014"/>
    </source>
</evidence>
<feature type="domain" description="Phosphatidic acid phosphatase type 2/haloperoxidase" evidence="2">
    <location>
        <begin position="50"/>
        <end position="167"/>
    </location>
</feature>
<dbReference type="Pfam" id="PF01569">
    <property type="entry name" value="PAP2"/>
    <property type="match status" value="1"/>
</dbReference>
<dbReference type="EMBL" id="KT201090">
    <property type="protein sequence ID" value="ALS56215.1"/>
    <property type="molecule type" value="Genomic_DNA"/>
</dbReference>
<keyword evidence="1" id="KW-1133">Transmembrane helix</keyword>
<reference evidence="3" key="1">
    <citation type="journal article" date="2016" name="ISME J.">
        <title>Functional metagenomic screen reveals new and diverse microbial rhodopsins.</title>
        <authorList>
            <person name="Pushkarev A."/>
            <person name="Beja O."/>
        </authorList>
    </citation>
    <scope>NUCLEOTIDE SEQUENCE</scope>
</reference>
<accession>A0A0U2N696</accession>
<dbReference type="SUPFAM" id="SSF48317">
    <property type="entry name" value="Acid phosphatase/Vanadium-dependent haloperoxidase"/>
    <property type="match status" value="1"/>
</dbReference>
<dbReference type="InterPro" id="IPR036938">
    <property type="entry name" value="PAP2/HPO_sf"/>
</dbReference>
<dbReference type="SMART" id="SM00014">
    <property type="entry name" value="acidPPc"/>
    <property type="match status" value="1"/>
</dbReference>
<feature type="transmembrane region" description="Helical" evidence="1">
    <location>
        <begin position="124"/>
        <end position="143"/>
    </location>
</feature>
<feature type="transmembrane region" description="Helical" evidence="1">
    <location>
        <begin position="47"/>
        <end position="67"/>
    </location>
</feature>
<feature type="transmembrane region" description="Helical" evidence="1">
    <location>
        <begin position="149"/>
        <end position="170"/>
    </location>
</feature>
<organism evidence="3">
    <name type="scientific">uncultured bacterium EIL27G07</name>
    <dbReference type="NCBI Taxonomy" id="1768202"/>
    <lineage>
        <taxon>Bacteria</taxon>
        <taxon>environmental samples</taxon>
    </lineage>
</organism>
<keyword evidence="1" id="KW-0812">Transmembrane</keyword>
<dbReference type="PANTHER" id="PTHR14969">
    <property type="entry name" value="SPHINGOSINE-1-PHOSPHATE PHOSPHOHYDROLASE"/>
    <property type="match status" value="1"/>
</dbReference>
<protein>
    <submittedName>
        <fullName evidence="3">Putative membrane-associated phospholipid phosphatase</fullName>
    </submittedName>
</protein>
<name>A0A0U2N696_9BACT</name>